<dbReference type="InterPro" id="IPR011006">
    <property type="entry name" value="CheY-like_superfamily"/>
</dbReference>
<reference evidence="6 7" key="1">
    <citation type="journal article" date="2020" name="Biotechnol. Biofuels">
        <title>New insights from the biogas microbiome by comprehensive genome-resolved metagenomics of nearly 1600 species originating from multiple anaerobic digesters.</title>
        <authorList>
            <person name="Campanaro S."/>
            <person name="Treu L."/>
            <person name="Rodriguez-R L.M."/>
            <person name="Kovalovszki A."/>
            <person name="Ziels R.M."/>
            <person name="Maus I."/>
            <person name="Zhu X."/>
            <person name="Kougias P.G."/>
            <person name="Basile A."/>
            <person name="Luo G."/>
            <person name="Schluter A."/>
            <person name="Konstantinidis K.T."/>
            <person name="Angelidaki I."/>
        </authorList>
    </citation>
    <scope>NUCLEOTIDE SEQUENCE [LARGE SCALE GENOMIC DNA]</scope>
    <source>
        <strain evidence="6">AS27yjCOA_65</strain>
    </source>
</reference>
<name>A0A7X9FSB4_9DELT</name>
<accession>A0A7X9FSB4</accession>
<keyword evidence="1" id="KW-0547">Nucleotide-binding</keyword>
<proteinExistence type="predicted"/>
<dbReference type="Gene3D" id="3.40.50.2300">
    <property type="match status" value="1"/>
</dbReference>
<dbReference type="Proteomes" id="UP000524246">
    <property type="component" value="Unassembled WGS sequence"/>
</dbReference>
<dbReference type="GO" id="GO:0006355">
    <property type="term" value="P:regulation of DNA-templated transcription"/>
    <property type="evidence" value="ECO:0007669"/>
    <property type="project" value="InterPro"/>
</dbReference>
<feature type="modified residue" description="4-aspartylphosphate" evidence="3">
    <location>
        <position position="57"/>
    </location>
</feature>
<organism evidence="6 7">
    <name type="scientific">SAR324 cluster bacterium</name>
    <dbReference type="NCBI Taxonomy" id="2024889"/>
    <lineage>
        <taxon>Bacteria</taxon>
        <taxon>Deltaproteobacteria</taxon>
        <taxon>SAR324 cluster</taxon>
    </lineage>
</organism>
<evidence type="ECO:0000313" key="6">
    <source>
        <dbReference type="EMBL" id="NMC62951.1"/>
    </source>
</evidence>
<dbReference type="InterPro" id="IPR003593">
    <property type="entry name" value="AAA+_ATPase"/>
</dbReference>
<feature type="non-terminal residue" evidence="6">
    <location>
        <position position="355"/>
    </location>
</feature>
<dbReference type="PANTHER" id="PTHR32071">
    <property type="entry name" value="TRANSCRIPTIONAL REGULATORY PROTEIN"/>
    <property type="match status" value="1"/>
</dbReference>
<dbReference type="FunFam" id="3.40.50.300:FF:000006">
    <property type="entry name" value="DNA-binding transcriptional regulator NtrC"/>
    <property type="match status" value="1"/>
</dbReference>
<feature type="domain" description="Response regulatory" evidence="5">
    <location>
        <begin position="6"/>
        <end position="126"/>
    </location>
</feature>
<dbReference type="SUPFAM" id="SSF52172">
    <property type="entry name" value="CheY-like"/>
    <property type="match status" value="1"/>
</dbReference>
<gene>
    <name evidence="6" type="ORF">GYA55_07255</name>
</gene>
<dbReference type="InterPro" id="IPR027417">
    <property type="entry name" value="P-loop_NTPase"/>
</dbReference>
<dbReference type="GO" id="GO:0000160">
    <property type="term" value="P:phosphorelay signal transduction system"/>
    <property type="evidence" value="ECO:0007669"/>
    <property type="project" value="InterPro"/>
</dbReference>
<keyword evidence="3" id="KW-0597">Phosphoprotein</keyword>
<evidence type="ECO:0000256" key="1">
    <source>
        <dbReference type="ARBA" id="ARBA00022741"/>
    </source>
</evidence>
<evidence type="ECO:0000256" key="2">
    <source>
        <dbReference type="ARBA" id="ARBA00022840"/>
    </source>
</evidence>
<feature type="domain" description="Sigma-54 factor interaction" evidence="4">
    <location>
        <begin position="150"/>
        <end position="355"/>
    </location>
</feature>
<dbReference type="Pfam" id="PF00158">
    <property type="entry name" value="Sigma54_activat"/>
    <property type="match status" value="1"/>
</dbReference>
<comment type="caution">
    <text evidence="6">The sequence shown here is derived from an EMBL/GenBank/DDBJ whole genome shotgun (WGS) entry which is preliminary data.</text>
</comment>
<dbReference type="Gene3D" id="1.10.8.60">
    <property type="match status" value="1"/>
</dbReference>
<dbReference type="InterPro" id="IPR001789">
    <property type="entry name" value="Sig_transdc_resp-reg_receiver"/>
</dbReference>
<dbReference type="AlphaFoldDB" id="A0A7X9FSB4"/>
<dbReference type="InterPro" id="IPR002078">
    <property type="entry name" value="Sigma_54_int"/>
</dbReference>
<dbReference type="SMART" id="SM00448">
    <property type="entry name" value="REC"/>
    <property type="match status" value="1"/>
</dbReference>
<protein>
    <submittedName>
        <fullName evidence="6">Sigma-54-dependent Fis family transcriptional regulator</fullName>
    </submittedName>
</protein>
<keyword evidence="2" id="KW-0067">ATP-binding</keyword>
<dbReference type="CDD" id="cd00009">
    <property type="entry name" value="AAA"/>
    <property type="match status" value="1"/>
</dbReference>
<dbReference type="PROSITE" id="PS50045">
    <property type="entry name" value="SIGMA54_INTERACT_4"/>
    <property type="match status" value="1"/>
</dbReference>
<evidence type="ECO:0000313" key="7">
    <source>
        <dbReference type="Proteomes" id="UP000524246"/>
    </source>
</evidence>
<evidence type="ECO:0000259" key="5">
    <source>
        <dbReference type="PROSITE" id="PS50110"/>
    </source>
</evidence>
<evidence type="ECO:0000256" key="3">
    <source>
        <dbReference type="PROSITE-ProRule" id="PRU00169"/>
    </source>
</evidence>
<dbReference type="EMBL" id="JAAZON010000321">
    <property type="protein sequence ID" value="NMC62951.1"/>
    <property type="molecule type" value="Genomic_DNA"/>
</dbReference>
<dbReference type="GO" id="GO:0005524">
    <property type="term" value="F:ATP binding"/>
    <property type="evidence" value="ECO:0007669"/>
    <property type="project" value="UniProtKB-KW"/>
</dbReference>
<dbReference type="PANTHER" id="PTHR32071:SF14">
    <property type="entry name" value="TRANSCRIPTIONAL REGULATORY PROTEIN RTCR"/>
    <property type="match status" value="1"/>
</dbReference>
<dbReference type="PROSITE" id="PS50110">
    <property type="entry name" value="RESPONSE_REGULATORY"/>
    <property type="match status" value="1"/>
</dbReference>
<dbReference type="SUPFAM" id="SSF52540">
    <property type="entry name" value="P-loop containing nucleoside triphosphate hydrolases"/>
    <property type="match status" value="1"/>
</dbReference>
<evidence type="ECO:0000259" key="4">
    <source>
        <dbReference type="PROSITE" id="PS50045"/>
    </source>
</evidence>
<sequence>MKLHPNILFVDDDEESLLSLIRTLKALGLECHLHAAFTKESALKLFQESEPSVVVLDLHLDKTSGVESGFALLRQFLDLSKACRIIVLTGHASVEHGVRALALGAANFIEKPANAQHLAALIRDGIAQSALRNELETYRKKSLEGSSFGIVGVSEATRQLMEEIAYASQSNLPLLITGETGTGKGLCAFSVHSLSKRSKENFVRYQPTFLTPDLVNSELFGHIKGAFTGATETRRGLITDACRGTLFLDEIDELPIETQVSLLGVLQDKKFRPVGSNQEQETEFRLITASNQNLAECVEAGKLRRDLYHRIAHLHINISPLRTRKDDIPPLVSHILSQLFSKEELNVVQVSDDAM</sequence>
<dbReference type="Gene3D" id="3.40.50.300">
    <property type="entry name" value="P-loop containing nucleotide triphosphate hydrolases"/>
    <property type="match status" value="1"/>
</dbReference>
<dbReference type="Pfam" id="PF00072">
    <property type="entry name" value="Response_reg"/>
    <property type="match status" value="1"/>
</dbReference>
<dbReference type="SMART" id="SM00382">
    <property type="entry name" value="AAA"/>
    <property type="match status" value="1"/>
</dbReference>